<name>A0ABN1JUN4_9BURK</name>
<dbReference type="PRINTS" id="PR00184">
    <property type="entry name" value="NEISSPPORIN"/>
</dbReference>
<dbReference type="SUPFAM" id="SSF56935">
    <property type="entry name" value="Porins"/>
    <property type="match status" value="1"/>
</dbReference>
<evidence type="ECO:0000256" key="7">
    <source>
        <dbReference type="ARBA" id="ARBA00023065"/>
    </source>
</evidence>
<accession>A0ABN1JUN4</accession>
<keyword evidence="10" id="KW-0998">Cell outer membrane</keyword>
<dbReference type="RefSeq" id="WP_170200813.1">
    <property type="nucleotide sequence ID" value="NZ_BAAAEW010000006.1"/>
</dbReference>
<comment type="subcellular location">
    <subcellularLocation>
        <location evidence="1">Cell outer membrane</location>
        <topology evidence="1">Multi-pass membrane protein</topology>
    </subcellularLocation>
</comment>
<evidence type="ECO:0000256" key="9">
    <source>
        <dbReference type="ARBA" id="ARBA00023136"/>
    </source>
</evidence>
<proteinExistence type="predicted"/>
<evidence type="ECO:0000256" key="1">
    <source>
        <dbReference type="ARBA" id="ARBA00004571"/>
    </source>
</evidence>
<feature type="signal peptide" evidence="11">
    <location>
        <begin position="1"/>
        <end position="29"/>
    </location>
</feature>
<dbReference type="InterPro" id="IPR002299">
    <property type="entry name" value="Porin_Neis"/>
</dbReference>
<evidence type="ECO:0000256" key="2">
    <source>
        <dbReference type="ARBA" id="ARBA00011233"/>
    </source>
</evidence>
<feature type="chain" id="PRO_5045271838" evidence="11">
    <location>
        <begin position="30"/>
        <end position="358"/>
    </location>
</feature>
<sequence>MTFAFGRRMAPFSAASALFVCAGLQPTLAQDQVTVYGIVDAGVLVSKTGAPGAHWTKAVDSGHQWNSRLGFRASEDLGDGLQAIFNTETGFGLDTGTTVTYGEPASAFWARRSVVGLKGRFGEVLLGRDYSPGFWTIIQSDRNRYGLPGTISVASQLREARINNGVFYNSPAWSGFIGRAAIAAGEGIAGKLMAGSIDYRRPDLFATVSLQRRKLLATSTQAAGHFDEGGFGVEYKLAAYAANLGCWRTDPVTATTGAVDNTRACWIGASASFGQHVLWTQVARTSFEHLNTPSGRAINYGLSYNYLLSKRSNLYASYGGVDNDANTNLALATGSARVGGAGRDADPRGFVAGIKHSF</sequence>
<gene>
    <name evidence="13" type="ORF">GCM10009107_15160</name>
</gene>
<evidence type="ECO:0000256" key="8">
    <source>
        <dbReference type="ARBA" id="ARBA00023114"/>
    </source>
</evidence>
<evidence type="ECO:0000313" key="13">
    <source>
        <dbReference type="EMBL" id="GAA0746999.1"/>
    </source>
</evidence>
<comment type="caution">
    <text evidence="13">The sequence shown here is derived from an EMBL/GenBank/DDBJ whole genome shotgun (WGS) entry which is preliminary data.</text>
</comment>
<dbReference type="Pfam" id="PF13609">
    <property type="entry name" value="Porin_4"/>
    <property type="match status" value="1"/>
</dbReference>
<reference evidence="13 14" key="1">
    <citation type="journal article" date="2019" name="Int. J. Syst. Evol. Microbiol.">
        <title>The Global Catalogue of Microorganisms (GCM) 10K type strain sequencing project: providing services to taxonomists for standard genome sequencing and annotation.</title>
        <authorList>
            <consortium name="The Broad Institute Genomics Platform"/>
            <consortium name="The Broad Institute Genome Sequencing Center for Infectious Disease"/>
            <person name="Wu L."/>
            <person name="Ma J."/>
        </authorList>
    </citation>
    <scope>NUCLEOTIDE SEQUENCE [LARGE SCALE GENOMIC DNA]</scope>
    <source>
        <strain evidence="13 14">JCM 15503</strain>
    </source>
</reference>
<comment type="subunit">
    <text evidence="2">Homotrimer.</text>
</comment>
<evidence type="ECO:0000256" key="3">
    <source>
        <dbReference type="ARBA" id="ARBA00022448"/>
    </source>
</evidence>
<evidence type="ECO:0000256" key="6">
    <source>
        <dbReference type="ARBA" id="ARBA00022729"/>
    </source>
</evidence>
<evidence type="ECO:0000256" key="10">
    <source>
        <dbReference type="ARBA" id="ARBA00023237"/>
    </source>
</evidence>
<dbReference type="PANTHER" id="PTHR34501">
    <property type="entry name" value="PROTEIN YDDL-RELATED"/>
    <property type="match status" value="1"/>
</dbReference>
<keyword evidence="14" id="KW-1185">Reference proteome</keyword>
<keyword evidence="6 11" id="KW-0732">Signal</keyword>
<organism evidence="13 14">
    <name type="scientific">Ideonella azotifigens</name>
    <dbReference type="NCBI Taxonomy" id="513160"/>
    <lineage>
        <taxon>Bacteria</taxon>
        <taxon>Pseudomonadati</taxon>
        <taxon>Pseudomonadota</taxon>
        <taxon>Betaproteobacteria</taxon>
        <taxon>Burkholderiales</taxon>
        <taxon>Sphaerotilaceae</taxon>
        <taxon>Ideonella</taxon>
    </lineage>
</organism>
<evidence type="ECO:0000256" key="4">
    <source>
        <dbReference type="ARBA" id="ARBA00022452"/>
    </source>
</evidence>
<dbReference type="Proteomes" id="UP001500279">
    <property type="component" value="Unassembled WGS sequence"/>
</dbReference>
<dbReference type="InterPro" id="IPR050298">
    <property type="entry name" value="Gram-neg_bact_OMP"/>
</dbReference>
<keyword evidence="9" id="KW-0472">Membrane</keyword>
<dbReference type="PANTHER" id="PTHR34501:SF9">
    <property type="entry name" value="MAJOR OUTER MEMBRANE PROTEIN P.IA"/>
    <property type="match status" value="1"/>
</dbReference>
<keyword evidence="8" id="KW-0626">Porin</keyword>
<evidence type="ECO:0000313" key="14">
    <source>
        <dbReference type="Proteomes" id="UP001500279"/>
    </source>
</evidence>
<keyword evidence="4" id="KW-1134">Transmembrane beta strand</keyword>
<dbReference type="InterPro" id="IPR033900">
    <property type="entry name" value="Gram_neg_porin_domain"/>
</dbReference>
<protein>
    <submittedName>
        <fullName evidence="13">Porin</fullName>
    </submittedName>
</protein>
<keyword evidence="5" id="KW-0812">Transmembrane</keyword>
<keyword evidence="7" id="KW-0406">Ion transport</keyword>
<evidence type="ECO:0000256" key="11">
    <source>
        <dbReference type="SAM" id="SignalP"/>
    </source>
</evidence>
<feature type="domain" description="Porin" evidence="12">
    <location>
        <begin position="14"/>
        <end position="325"/>
    </location>
</feature>
<dbReference type="Gene3D" id="2.40.160.10">
    <property type="entry name" value="Porin"/>
    <property type="match status" value="1"/>
</dbReference>
<dbReference type="InterPro" id="IPR023614">
    <property type="entry name" value="Porin_dom_sf"/>
</dbReference>
<dbReference type="EMBL" id="BAAAEW010000006">
    <property type="protein sequence ID" value="GAA0746999.1"/>
    <property type="molecule type" value="Genomic_DNA"/>
</dbReference>
<evidence type="ECO:0000256" key="5">
    <source>
        <dbReference type="ARBA" id="ARBA00022692"/>
    </source>
</evidence>
<keyword evidence="3" id="KW-0813">Transport</keyword>
<evidence type="ECO:0000259" key="12">
    <source>
        <dbReference type="Pfam" id="PF13609"/>
    </source>
</evidence>
<dbReference type="CDD" id="cd00342">
    <property type="entry name" value="gram_neg_porins"/>
    <property type="match status" value="1"/>
</dbReference>